<reference evidence="2" key="1">
    <citation type="journal article" date="2019" name="Int. J. Syst. Evol. Microbiol.">
        <title>The Global Catalogue of Microorganisms (GCM) 10K type strain sequencing project: providing services to taxonomists for standard genome sequencing and annotation.</title>
        <authorList>
            <consortium name="The Broad Institute Genomics Platform"/>
            <consortium name="The Broad Institute Genome Sequencing Center for Infectious Disease"/>
            <person name="Wu L."/>
            <person name="Ma J."/>
        </authorList>
    </citation>
    <scope>NUCLEOTIDE SEQUENCE [LARGE SCALE GENOMIC DNA]</scope>
    <source>
        <strain evidence="2">JCM 16929</strain>
    </source>
</reference>
<dbReference type="EMBL" id="BAABAB010000050">
    <property type="protein sequence ID" value="GAA3639303.1"/>
    <property type="molecule type" value="Genomic_DNA"/>
</dbReference>
<evidence type="ECO:0008006" key="3">
    <source>
        <dbReference type="Google" id="ProtNLM"/>
    </source>
</evidence>
<evidence type="ECO:0000313" key="1">
    <source>
        <dbReference type="EMBL" id="GAA3639303.1"/>
    </source>
</evidence>
<name>A0ABP7AS46_9ACTN</name>
<dbReference type="InterPro" id="IPR011871">
    <property type="entry name" value="Fib_succ_major"/>
</dbReference>
<accession>A0ABP7AS46</accession>
<gene>
    <name evidence="1" type="ORF">GCM10022236_47230</name>
</gene>
<evidence type="ECO:0000313" key="2">
    <source>
        <dbReference type="Proteomes" id="UP001501490"/>
    </source>
</evidence>
<organism evidence="1 2">
    <name type="scientific">Microlunatus ginsengisoli</name>
    <dbReference type="NCBI Taxonomy" id="363863"/>
    <lineage>
        <taxon>Bacteria</taxon>
        <taxon>Bacillati</taxon>
        <taxon>Actinomycetota</taxon>
        <taxon>Actinomycetes</taxon>
        <taxon>Propionibacteriales</taxon>
        <taxon>Propionibacteriaceae</taxon>
        <taxon>Microlunatus</taxon>
    </lineage>
</organism>
<dbReference type="NCBIfam" id="TIGR02145">
    <property type="entry name" value="Fib_succ_major"/>
    <property type="match status" value="1"/>
</dbReference>
<comment type="caution">
    <text evidence="1">The sequence shown here is derived from an EMBL/GenBank/DDBJ whole genome shotgun (WGS) entry which is preliminary data.</text>
</comment>
<dbReference type="Proteomes" id="UP001501490">
    <property type="component" value="Unassembled WGS sequence"/>
</dbReference>
<proteinExistence type="predicted"/>
<protein>
    <recommendedName>
        <fullName evidence="3">Fibrobacter succinogenes major paralogous domain-containing protein</fullName>
    </recommendedName>
</protein>
<sequence>MSDDDLIGFTLINTDTKTAVLYTGVSTTVNVVLVNNTGGTVGLTADADAPSTLTFYLPGDLFTSSQLSGLGVNVTGWSKPDVDTDANTLTLTCTADASWAADASLTLPITGVLTTASPAPNFSWALAPDNMTGNTPSQVNAKVAVTLPPAPGNLKLGDVLQVSLDNQGLVYCRDKSNVLVNQLVLTLKNVGETPLATGSTLSGTPQVVVSFVYGNTSGSLAPDDKSAYSAWSINANMQAQPPKAPWTPPGPPTKGKTHPEWLFAPSEGNVKLLDGVRTDSANVTFVFNQVITNTVVGHTQMLVLCTGFAKDSTKAYDDQLYVLDINKQPAPPTLGVLAFSATNPVVAVTDPDATVEIPVSWTTFGAASVSVLTSSAASGLKNVTNTPGPGPLTYGGATVTLPAPQLSEAFFMTLQALDSKGGYLGSGQYTSYLQLSYVRDPNGNTTYPTARFGSYYWMLADYVYDCAGSYVYDNAQSPLPGYGRLYTQDAATDHGPPGWELPSVAVWQELIAIYGAGAYAALISGGVATFGANLTGQRAIGSYNYRGQGGYYWTAATNQYTQFSSTSQTVQPGVPWSAGADVAFAVRYVRPA</sequence>
<dbReference type="RefSeq" id="WP_344809257.1">
    <property type="nucleotide sequence ID" value="NZ_BAABAB010000050.1"/>
</dbReference>
<keyword evidence="2" id="KW-1185">Reference proteome</keyword>